<dbReference type="EMBL" id="CP003680">
    <property type="protein sequence ID" value="AFP65349.1"/>
    <property type="molecule type" value="Genomic_DNA"/>
</dbReference>
<gene>
    <name evidence="5" type="primary">rpl7</name>
    <name evidence="5" type="ORF">CMESO_162</name>
</gene>
<dbReference type="InterPro" id="IPR018038">
    <property type="entry name" value="Ribosomal_uL30_CS"/>
</dbReference>
<dbReference type="GO" id="GO:0003723">
    <property type="term" value="F:RNA binding"/>
    <property type="evidence" value="ECO:0007669"/>
    <property type="project" value="TreeGrafter"/>
</dbReference>
<evidence type="ECO:0000313" key="6">
    <source>
        <dbReference type="Proteomes" id="UP000243348"/>
    </source>
</evidence>
<reference evidence="5 6" key="1">
    <citation type="journal article" date="2012" name="Genome Biol. Evol.">
        <title>Nucleomorph genome sequence of the cryptophyte alga Chroomonas mesostigmatica CCMP1168 reveals lineage-specific gene loss and genome complexity.</title>
        <authorList>
            <person name="Moore C.E."/>
            <person name="Curtis B."/>
            <person name="Mills T."/>
            <person name="Tanifuji G."/>
            <person name="Archibald J.M."/>
        </authorList>
    </citation>
    <scope>NUCLEOTIDE SEQUENCE [LARGE SCALE GENOMIC DNA]</scope>
    <source>
        <strain evidence="5 6">CCMP1168</strain>
    </source>
</reference>
<dbReference type="PROSITE" id="PS00634">
    <property type="entry name" value="RIBOSOMAL_L30"/>
    <property type="match status" value="1"/>
</dbReference>
<dbReference type="Pfam" id="PF00327">
    <property type="entry name" value="Ribosomal_L30"/>
    <property type="match status" value="1"/>
</dbReference>
<geneLocation type="nucleomorph" evidence="5"/>
<accession>J7G2U3</accession>
<dbReference type="InterPro" id="IPR035808">
    <property type="entry name" value="Ribosomal_uL30_euk_arc"/>
</dbReference>
<evidence type="ECO:0000259" key="4">
    <source>
        <dbReference type="Pfam" id="PF00327"/>
    </source>
</evidence>
<dbReference type="GO" id="GO:0000463">
    <property type="term" value="P:maturation of LSU-rRNA from tricistronic rRNA transcript (SSU-rRNA, 5.8S rRNA, LSU-rRNA)"/>
    <property type="evidence" value="ECO:0007669"/>
    <property type="project" value="TreeGrafter"/>
</dbReference>
<evidence type="ECO:0000256" key="2">
    <source>
        <dbReference type="ARBA" id="ARBA00022980"/>
    </source>
</evidence>
<evidence type="ECO:0000313" key="5">
    <source>
        <dbReference type="EMBL" id="AFP65349.1"/>
    </source>
</evidence>
<dbReference type="PANTHER" id="PTHR11524">
    <property type="entry name" value="60S RIBOSOMAL PROTEIN L7"/>
    <property type="match status" value="1"/>
</dbReference>
<name>J7G2U3_9CRYP</name>
<dbReference type="InterPro" id="IPR016082">
    <property type="entry name" value="Ribosomal_uL30_ferredoxin-like"/>
</dbReference>
<keyword evidence="5" id="KW-0542">Nucleomorph</keyword>
<dbReference type="PANTHER" id="PTHR11524:SF16">
    <property type="entry name" value="LARGE RIBOSOMAL SUBUNIT PROTEIN UL30"/>
    <property type="match status" value="1"/>
</dbReference>
<dbReference type="CDD" id="cd01657">
    <property type="entry name" value="Ribosomal_L7_archeal_euk"/>
    <property type="match status" value="1"/>
</dbReference>
<dbReference type="FunFam" id="3.30.1390.20:FF:000004">
    <property type="entry name" value="60S ribosomal protein L7"/>
    <property type="match status" value="1"/>
</dbReference>
<protein>
    <submittedName>
        <fullName evidence="5">60S ribosomal protein L7</fullName>
    </submittedName>
</protein>
<sequence length="247" mass="28621">MNRERNLPNTLIQKKISLIAKIYREKILKKKIRMNIKRNKKLCFLKSEKFVKENIDNKISISLAKRLAKKVGKFIIPSKSKILFVIRIRGINGVSPRIKKILQLLRLNQINNGVFLKINSSTTQMLKKIEHFIAYGYPKKNTIKSLIRKRGYGKVGKRGSWQRVPLSDEKMIHEGLGEFGISTLEEIINELFTCGPRFKEVNNFLCPFRLKSPKKGYSSVSKNKHFVEGGAYGNWEESINQLIQKMN</sequence>
<dbReference type="InterPro" id="IPR039699">
    <property type="entry name" value="Ribosomal_uL30"/>
</dbReference>
<dbReference type="AlphaFoldDB" id="J7G2U3"/>
<feature type="domain" description="Large ribosomal subunit protein uL30-like ferredoxin-like fold" evidence="4">
    <location>
        <begin position="83"/>
        <end position="133"/>
    </location>
</feature>
<dbReference type="GO" id="GO:0003735">
    <property type="term" value="F:structural constituent of ribosome"/>
    <property type="evidence" value="ECO:0007669"/>
    <property type="project" value="TreeGrafter"/>
</dbReference>
<dbReference type="InterPro" id="IPR036919">
    <property type="entry name" value="Ribo_uL30_ferredoxin-like_sf"/>
</dbReference>
<evidence type="ECO:0000256" key="3">
    <source>
        <dbReference type="ARBA" id="ARBA00023274"/>
    </source>
</evidence>
<organism evidence="5 6">
    <name type="scientific">Chroomonas mesostigmatica CCMP1168</name>
    <dbReference type="NCBI Taxonomy" id="1195612"/>
    <lineage>
        <taxon>Eukaryota</taxon>
        <taxon>Cryptophyceae</taxon>
        <taxon>Pyrenomonadales</taxon>
        <taxon>Chroomonadaceae</taxon>
        <taxon>Chroomonas</taxon>
    </lineage>
</organism>
<comment type="similarity">
    <text evidence="1">Belongs to the universal ribosomal protein uL30 family.</text>
</comment>
<dbReference type="GO" id="GO:0022625">
    <property type="term" value="C:cytosolic large ribosomal subunit"/>
    <property type="evidence" value="ECO:0007669"/>
    <property type="project" value="TreeGrafter"/>
</dbReference>
<dbReference type="SUPFAM" id="SSF55129">
    <property type="entry name" value="Ribosomal protein L30p/L7e"/>
    <property type="match status" value="1"/>
</dbReference>
<keyword evidence="3" id="KW-0687">Ribonucleoprotein</keyword>
<evidence type="ECO:0000256" key="1">
    <source>
        <dbReference type="ARBA" id="ARBA00007594"/>
    </source>
</evidence>
<keyword evidence="2 5" id="KW-0689">Ribosomal protein</keyword>
<dbReference type="Gene3D" id="3.30.1390.20">
    <property type="entry name" value="Ribosomal protein L30, ferredoxin-like fold domain"/>
    <property type="match status" value="1"/>
</dbReference>
<dbReference type="Proteomes" id="UP000243348">
    <property type="component" value="Nucleomorph 1"/>
</dbReference>
<proteinExistence type="inferred from homology"/>